<feature type="domain" description="XdhC Rossmann" evidence="2">
    <location>
        <begin position="123"/>
        <end position="265"/>
    </location>
</feature>
<comment type="caution">
    <text evidence="3">The sequence shown here is derived from an EMBL/GenBank/DDBJ whole genome shotgun (WGS) entry which is preliminary data.</text>
</comment>
<dbReference type="Pfam" id="PF13478">
    <property type="entry name" value="XdhC_C"/>
    <property type="match status" value="1"/>
</dbReference>
<evidence type="ECO:0000313" key="4">
    <source>
        <dbReference type="Proteomes" id="UP000824130"/>
    </source>
</evidence>
<accession>A0A9D1SUP7</accession>
<name>A0A9D1SUP7_9FIRM</name>
<evidence type="ECO:0000259" key="1">
    <source>
        <dbReference type="Pfam" id="PF02625"/>
    </source>
</evidence>
<protein>
    <submittedName>
        <fullName evidence="3">XdhC family protein</fullName>
    </submittedName>
</protein>
<evidence type="ECO:0000259" key="2">
    <source>
        <dbReference type="Pfam" id="PF13478"/>
    </source>
</evidence>
<proteinExistence type="predicted"/>
<dbReference type="InterPro" id="IPR052698">
    <property type="entry name" value="MoCofactor_Util/Proc"/>
</dbReference>
<dbReference type="PANTHER" id="PTHR30388">
    <property type="entry name" value="ALDEHYDE OXIDOREDUCTASE MOLYBDENUM COFACTOR ASSEMBLY PROTEIN"/>
    <property type="match status" value="1"/>
</dbReference>
<organism evidence="3 4">
    <name type="scientific">Candidatus Allocopromorpha excrementipullorum</name>
    <dbReference type="NCBI Taxonomy" id="2840743"/>
    <lineage>
        <taxon>Bacteria</taxon>
        <taxon>Bacillati</taxon>
        <taxon>Bacillota</taxon>
        <taxon>Clostridia</taxon>
        <taxon>Eubacteriales</taxon>
        <taxon>Eubacteriaceae</taxon>
        <taxon>Eubacteriaceae incertae sedis</taxon>
        <taxon>Candidatus Allocopromorpha</taxon>
    </lineage>
</organism>
<dbReference type="EMBL" id="DVOB01000039">
    <property type="protein sequence ID" value="HIU95426.1"/>
    <property type="molecule type" value="Genomic_DNA"/>
</dbReference>
<dbReference type="AlphaFoldDB" id="A0A9D1SUP7"/>
<reference evidence="3" key="2">
    <citation type="journal article" date="2021" name="PeerJ">
        <title>Extensive microbial diversity within the chicken gut microbiome revealed by metagenomics and culture.</title>
        <authorList>
            <person name="Gilroy R."/>
            <person name="Ravi A."/>
            <person name="Getino M."/>
            <person name="Pursley I."/>
            <person name="Horton D.L."/>
            <person name="Alikhan N.F."/>
            <person name="Baker D."/>
            <person name="Gharbi K."/>
            <person name="Hall N."/>
            <person name="Watson M."/>
            <person name="Adriaenssens E.M."/>
            <person name="Foster-Nyarko E."/>
            <person name="Jarju S."/>
            <person name="Secka A."/>
            <person name="Antonio M."/>
            <person name="Oren A."/>
            <person name="Chaudhuri R.R."/>
            <person name="La Ragione R."/>
            <person name="Hildebrand F."/>
            <person name="Pallen M.J."/>
        </authorList>
    </citation>
    <scope>NUCLEOTIDE SEQUENCE</scope>
    <source>
        <strain evidence="3">ChiSjej4B22-8349</strain>
    </source>
</reference>
<dbReference type="Gene3D" id="3.40.50.720">
    <property type="entry name" value="NAD(P)-binding Rossmann-like Domain"/>
    <property type="match status" value="1"/>
</dbReference>
<sequence length="276" mass="30834">MSEQLSYYARDLLEQGQDFVIAKVVDTKGSAPRKKGAVMLMRQDGSTIGTVGGGLLEAETEKLCRKTFETREKSRIYEFTLDEKQKGALDMGCGGDATIQIDYISADDPGDFVEEFKLASTAYIFGGGHVAYALEPVLRHVDFKTVIIDDREEYANPQRYPKAARTIVVDDFDDAFDDIETDEDSYIIIVTRGHRGDLKVLRQALRRPFAYLGMIGSRRKNGLLYDALKQEGVTDEQLERVHAPIGLEIGSETPEEIAISIVAEIISERARKNRGQ</sequence>
<dbReference type="Proteomes" id="UP000824130">
    <property type="component" value="Unassembled WGS sequence"/>
</dbReference>
<dbReference type="PANTHER" id="PTHR30388:SF6">
    <property type="entry name" value="XANTHINE DEHYDROGENASE SUBUNIT A-RELATED"/>
    <property type="match status" value="1"/>
</dbReference>
<dbReference type="Pfam" id="PF02625">
    <property type="entry name" value="XdhC_CoxI"/>
    <property type="match status" value="1"/>
</dbReference>
<feature type="domain" description="XdhC- CoxI" evidence="1">
    <location>
        <begin position="12"/>
        <end position="74"/>
    </location>
</feature>
<dbReference type="InterPro" id="IPR027051">
    <property type="entry name" value="XdhC_Rossmann_dom"/>
</dbReference>
<reference evidence="3" key="1">
    <citation type="submission" date="2020-10" db="EMBL/GenBank/DDBJ databases">
        <authorList>
            <person name="Gilroy R."/>
        </authorList>
    </citation>
    <scope>NUCLEOTIDE SEQUENCE</scope>
    <source>
        <strain evidence="3">ChiSjej4B22-8349</strain>
    </source>
</reference>
<gene>
    <name evidence="3" type="ORF">IAD25_01760</name>
</gene>
<evidence type="ECO:0000313" key="3">
    <source>
        <dbReference type="EMBL" id="HIU95426.1"/>
    </source>
</evidence>
<dbReference type="InterPro" id="IPR003777">
    <property type="entry name" value="XdhC_CoxI"/>
</dbReference>